<dbReference type="RefSeq" id="WP_069716974.1">
    <property type="nucleotide sequence ID" value="NZ_MJEH01000019.1"/>
</dbReference>
<organism evidence="1 2">
    <name type="scientific">Bacillus solimangrovi</name>
    <dbReference type="NCBI Taxonomy" id="1305675"/>
    <lineage>
        <taxon>Bacteria</taxon>
        <taxon>Bacillati</taxon>
        <taxon>Bacillota</taxon>
        <taxon>Bacilli</taxon>
        <taxon>Bacillales</taxon>
        <taxon>Bacillaceae</taxon>
        <taxon>Bacillus</taxon>
    </lineage>
</organism>
<proteinExistence type="predicted"/>
<dbReference type="AlphaFoldDB" id="A0A1E5LFY9"/>
<evidence type="ECO:0000313" key="1">
    <source>
        <dbReference type="EMBL" id="OEH92983.1"/>
    </source>
</evidence>
<comment type="caution">
    <text evidence="1">The sequence shown here is derived from an EMBL/GenBank/DDBJ whole genome shotgun (WGS) entry which is preliminary data.</text>
</comment>
<dbReference type="Proteomes" id="UP000095209">
    <property type="component" value="Unassembled WGS sequence"/>
</dbReference>
<reference evidence="1 2" key="1">
    <citation type="submission" date="2016-08" db="EMBL/GenBank/DDBJ databases">
        <title>Genome of Bacillus solimangrovi GH2-4.</title>
        <authorList>
            <person name="Lim S."/>
            <person name="Kim B.-C."/>
        </authorList>
    </citation>
    <scope>NUCLEOTIDE SEQUENCE [LARGE SCALE GENOMIC DNA]</scope>
    <source>
        <strain evidence="1 2">GH2-4</strain>
    </source>
</reference>
<evidence type="ECO:0000313" key="2">
    <source>
        <dbReference type="Proteomes" id="UP000095209"/>
    </source>
</evidence>
<dbReference type="EMBL" id="MJEH01000019">
    <property type="protein sequence ID" value="OEH92983.1"/>
    <property type="molecule type" value="Genomic_DNA"/>
</dbReference>
<sequence>MIDANREIRLISEALRRSKQQIHRLSLEQVEREKIEQRLIKAEIDCQRAFFHATKININPVKLKVEDI</sequence>
<accession>A0A1E5LFY9</accession>
<protein>
    <submittedName>
        <fullName evidence="1">Uncharacterized protein</fullName>
    </submittedName>
</protein>
<dbReference type="STRING" id="1305675.BFG57_14045"/>
<keyword evidence="2" id="KW-1185">Reference proteome</keyword>
<gene>
    <name evidence="1" type="ORF">BFG57_14045</name>
</gene>
<name>A0A1E5LFY9_9BACI</name>